<dbReference type="Proteomes" id="UP000662200">
    <property type="component" value="Unassembled WGS sequence"/>
</dbReference>
<proteinExistence type="predicted"/>
<feature type="chain" id="PRO_5038689201" description="Secreted protein" evidence="1">
    <location>
        <begin position="26"/>
        <end position="200"/>
    </location>
</feature>
<dbReference type="RefSeq" id="WP_189112380.1">
    <property type="nucleotide sequence ID" value="NZ_BMQC01000001.1"/>
</dbReference>
<evidence type="ECO:0008006" key="4">
    <source>
        <dbReference type="Google" id="ProtNLM"/>
    </source>
</evidence>
<gene>
    <name evidence="2" type="ORF">GCM10010124_03910</name>
</gene>
<sequence length="200" mass="20425">MSPFVRPLTSVVAALLAAAAGGAPAAAASARSWKSLNVVGVNAAGCQESSVKLGNLGGGQFELAMAGYQINTSAWPGLSKGCSADIKVVMNPNFSLQLDKLTARAQVRTGRQASAEATVGIVNPVGADVELHRNWGGGVNVRWDESRSRSTALVGCGATDTFTLRTSLSAMPQEQGDTTVTIAMGAAGVRPVITVRAVPC</sequence>
<name>A0A8J3BHG9_9ACTN</name>
<evidence type="ECO:0000313" key="3">
    <source>
        <dbReference type="Proteomes" id="UP000662200"/>
    </source>
</evidence>
<feature type="signal peptide" evidence="1">
    <location>
        <begin position="1"/>
        <end position="25"/>
    </location>
</feature>
<dbReference type="AlphaFoldDB" id="A0A8J3BHG9"/>
<evidence type="ECO:0000256" key="1">
    <source>
        <dbReference type="SAM" id="SignalP"/>
    </source>
</evidence>
<reference evidence="2" key="2">
    <citation type="submission" date="2020-09" db="EMBL/GenBank/DDBJ databases">
        <authorList>
            <person name="Sun Q."/>
            <person name="Ohkuma M."/>
        </authorList>
    </citation>
    <scope>NUCLEOTIDE SEQUENCE</scope>
    <source>
        <strain evidence="2">JCM 3091</strain>
    </source>
</reference>
<keyword evidence="3" id="KW-1185">Reference proteome</keyword>
<evidence type="ECO:0000313" key="2">
    <source>
        <dbReference type="EMBL" id="GGK14595.1"/>
    </source>
</evidence>
<keyword evidence="1" id="KW-0732">Signal</keyword>
<protein>
    <recommendedName>
        <fullName evidence="4">Secreted protein</fullName>
    </recommendedName>
</protein>
<comment type="caution">
    <text evidence="2">The sequence shown here is derived from an EMBL/GenBank/DDBJ whole genome shotgun (WGS) entry which is preliminary data.</text>
</comment>
<dbReference type="EMBL" id="BMQC01000001">
    <property type="protein sequence ID" value="GGK14595.1"/>
    <property type="molecule type" value="Genomic_DNA"/>
</dbReference>
<accession>A0A8J3BHG9</accession>
<reference evidence="2" key="1">
    <citation type="journal article" date="2014" name="Int. J. Syst. Evol. Microbiol.">
        <title>Complete genome sequence of Corynebacterium casei LMG S-19264T (=DSM 44701T), isolated from a smear-ripened cheese.</title>
        <authorList>
            <consortium name="US DOE Joint Genome Institute (JGI-PGF)"/>
            <person name="Walter F."/>
            <person name="Albersmeier A."/>
            <person name="Kalinowski J."/>
            <person name="Ruckert C."/>
        </authorList>
    </citation>
    <scope>NUCLEOTIDE SEQUENCE</scope>
    <source>
        <strain evidence="2">JCM 3091</strain>
    </source>
</reference>
<organism evidence="2 3">
    <name type="scientific">Pilimelia terevasa</name>
    <dbReference type="NCBI Taxonomy" id="53372"/>
    <lineage>
        <taxon>Bacteria</taxon>
        <taxon>Bacillati</taxon>
        <taxon>Actinomycetota</taxon>
        <taxon>Actinomycetes</taxon>
        <taxon>Micromonosporales</taxon>
        <taxon>Micromonosporaceae</taxon>
        <taxon>Pilimelia</taxon>
    </lineage>
</organism>